<protein>
    <submittedName>
        <fullName evidence="3">Hypothetical_protein</fullName>
    </submittedName>
</protein>
<evidence type="ECO:0000313" key="1">
    <source>
        <dbReference type="EMBL" id="CAI9919823.1"/>
    </source>
</evidence>
<gene>
    <name evidence="3" type="ORF">HINF_LOCUS43288</name>
    <name evidence="2" type="ORF">HINF_LOCUS44446</name>
    <name evidence="4" type="ORF">HINF_LOCUS60722</name>
    <name evidence="1" type="ORF">HINF_LOCUS7468</name>
</gene>
<comment type="caution">
    <text evidence="1">The sequence shown here is derived from an EMBL/GenBank/DDBJ whole genome shotgun (WGS) entry which is preliminary data.</text>
</comment>
<reference evidence="1" key="1">
    <citation type="submission" date="2023-06" db="EMBL/GenBank/DDBJ databases">
        <authorList>
            <person name="Kurt Z."/>
        </authorList>
    </citation>
    <scope>NUCLEOTIDE SEQUENCE</scope>
</reference>
<dbReference type="EMBL" id="CAXDID020000179">
    <property type="protein sequence ID" value="CAL6049434.1"/>
    <property type="molecule type" value="Genomic_DNA"/>
</dbReference>
<dbReference type="EMBL" id="CATOUU010000879">
    <property type="protein sequence ID" value="CAI9956801.1"/>
    <property type="molecule type" value="Genomic_DNA"/>
</dbReference>
<keyword evidence="5" id="KW-1185">Reference proteome</keyword>
<dbReference type="AlphaFoldDB" id="A0AA86NIB5"/>
<dbReference type="EMBL" id="CATOUU010000187">
    <property type="protein sequence ID" value="CAI9919823.1"/>
    <property type="molecule type" value="Genomic_DNA"/>
</dbReference>
<dbReference type="Proteomes" id="UP001642409">
    <property type="component" value="Unassembled WGS sequence"/>
</dbReference>
<sequence length="156" mass="17968">MNLVQVLPLKHGTIICDTSKTPEFANYCMCSFQIFTMSFLIYLREFGNGSTPTSINQIFIDYFKLLTAIVKNREVHLFVFMQPTAHSTFIYLQTILKYQFLWRSPENLKAGAKLMPESKITVSLGQHVGLTEHIMDSQQFSQKAPKLNLKVRQTLK</sequence>
<proteinExistence type="predicted"/>
<name>A0AA86NIB5_9EUKA</name>
<organism evidence="1">
    <name type="scientific">Hexamita inflata</name>
    <dbReference type="NCBI Taxonomy" id="28002"/>
    <lineage>
        <taxon>Eukaryota</taxon>
        <taxon>Metamonada</taxon>
        <taxon>Diplomonadida</taxon>
        <taxon>Hexamitidae</taxon>
        <taxon>Hexamitinae</taxon>
        <taxon>Hexamita</taxon>
    </lineage>
</organism>
<evidence type="ECO:0000313" key="2">
    <source>
        <dbReference type="EMBL" id="CAI9956801.1"/>
    </source>
</evidence>
<reference evidence="3 5" key="2">
    <citation type="submission" date="2024-07" db="EMBL/GenBank/DDBJ databases">
        <authorList>
            <person name="Akdeniz Z."/>
        </authorList>
    </citation>
    <scope>NUCLEOTIDE SEQUENCE [LARGE SCALE GENOMIC DNA]</scope>
</reference>
<dbReference type="EMBL" id="CAXDID020000358">
    <property type="protein sequence ID" value="CAL6081930.1"/>
    <property type="molecule type" value="Genomic_DNA"/>
</dbReference>
<evidence type="ECO:0000313" key="3">
    <source>
        <dbReference type="EMBL" id="CAL6049434.1"/>
    </source>
</evidence>
<evidence type="ECO:0000313" key="5">
    <source>
        <dbReference type="Proteomes" id="UP001642409"/>
    </source>
</evidence>
<evidence type="ECO:0000313" key="4">
    <source>
        <dbReference type="EMBL" id="CAL6081930.1"/>
    </source>
</evidence>
<accession>A0AA86NIB5</accession>